<dbReference type="AlphaFoldDB" id="A0A9X2B2W9"/>
<accession>A0A9X2B2W9</accession>
<dbReference type="RefSeq" id="WP_244804989.1">
    <property type="nucleotide sequence ID" value="NZ_JALIEA010000017.1"/>
</dbReference>
<proteinExistence type="predicted"/>
<dbReference type="EMBL" id="JALIEA010000017">
    <property type="protein sequence ID" value="MCJ7859260.1"/>
    <property type="molecule type" value="Genomic_DNA"/>
</dbReference>
<evidence type="ECO:0000313" key="2">
    <source>
        <dbReference type="Proteomes" id="UP001139207"/>
    </source>
</evidence>
<name>A0A9X2B2W9_9CORY</name>
<organism evidence="1 2">
    <name type="scientific">Corynebacterium kalidii</name>
    <dbReference type="NCBI Taxonomy" id="2931982"/>
    <lineage>
        <taxon>Bacteria</taxon>
        <taxon>Bacillati</taxon>
        <taxon>Actinomycetota</taxon>
        <taxon>Actinomycetes</taxon>
        <taxon>Mycobacteriales</taxon>
        <taxon>Corynebacteriaceae</taxon>
        <taxon>Corynebacterium</taxon>
    </lineage>
</organism>
<comment type="caution">
    <text evidence="1">The sequence shown here is derived from an EMBL/GenBank/DDBJ whole genome shotgun (WGS) entry which is preliminary data.</text>
</comment>
<sequence>MNWEDGDEYGPGGRALYQDLHRDSDDVATTDLIVEACRAKDRLDRLHKVVSGDVDSWTRIFNEDGGEYVLKLDTAVSEVRQLATTFRHLLTEIQRRQGDVSGGGEDGFAGL</sequence>
<keyword evidence="2" id="KW-1185">Reference proteome</keyword>
<protein>
    <submittedName>
        <fullName evidence="1">Uncharacterized protein</fullName>
    </submittedName>
</protein>
<dbReference type="Proteomes" id="UP001139207">
    <property type="component" value="Unassembled WGS sequence"/>
</dbReference>
<gene>
    <name evidence="1" type="ORF">MUN33_11150</name>
</gene>
<evidence type="ECO:0000313" key="1">
    <source>
        <dbReference type="EMBL" id="MCJ7859260.1"/>
    </source>
</evidence>
<reference evidence="1" key="1">
    <citation type="submission" date="2022-04" db="EMBL/GenBank/DDBJ databases">
        <title>Corynebacterium kalidii LD5P10.</title>
        <authorList>
            <person name="Sun J.Q."/>
        </authorList>
    </citation>
    <scope>NUCLEOTIDE SEQUENCE</scope>
    <source>
        <strain evidence="1">LD5P10</strain>
    </source>
</reference>